<dbReference type="Proteomes" id="UP000823769">
    <property type="component" value="Unassembled WGS sequence"/>
</dbReference>
<evidence type="ECO:0000313" key="1">
    <source>
        <dbReference type="EMBL" id="MBO8480102.1"/>
    </source>
</evidence>
<gene>
    <name evidence="1" type="ORF">IAB76_03200</name>
</gene>
<proteinExistence type="predicted"/>
<comment type="caution">
    <text evidence="1">The sequence shown here is derived from an EMBL/GenBank/DDBJ whole genome shotgun (WGS) entry which is preliminary data.</text>
</comment>
<evidence type="ECO:0000313" key="2">
    <source>
        <dbReference type="Proteomes" id="UP000823769"/>
    </source>
</evidence>
<reference evidence="1" key="2">
    <citation type="journal article" date="2021" name="PeerJ">
        <title>Extensive microbial diversity within the chicken gut microbiome revealed by metagenomics and culture.</title>
        <authorList>
            <person name="Gilroy R."/>
            <person name="Ravi A."/>
            <person name="Getino M."/>
            <person name="Pursley I."/>
            <person name="Horton D.L."/>
            <person name="Alikhan N.F."/>
            <person name="Baker D."/>
            <person name="Gharbi K."/>
            <person name="Hall N."/>
            <person name="Watson M."/>
            <person name="Adriaenssens E.M."/>
            <person name="Foster-Nyarko E."/>
            <person name="Jarju S."/>
            <person name="Secka A."/>
            <person name="Antonio M."/>
            <person name="Oren A."/>
            <person name="Chaudhuri R.R."/>
            <person name="La Ragione R."/>
            <person name="Hildebrand F."/>
            <person name="Pallen M.J."/>
        </authorList>
    </citation>
    <scope>NUCLEOTIDE SEQUENCE</scope>
    <source>
        <strain evidence="1">B3-1481</strain>
    </source>
</reference>
<dbReference type="EMBL" id="JADILW010000048">
    <property type="protein sequence ID" value="MBO8480102.1"/>
    <property type="molecule type" value="Genomic_DNA"/>
</dbReference>
<protein>
    <submittedName>
        <fullName evidence="1">Uncharacterized protein</fullName>
    </submittedName>
</protein>
<organism evidence="1 2">
    <name type="scientific">Candidatus Cryptobacteroides avistercoris</name>
    <dbReference type="NCBI Taxonomy" id="2840758"/>
    <lineage>
        <taxon>Bacteria</taxon>
        <taxon>Pseudomonadati</taxon>
        <taxon>Bacteroidota</taxon>
        <taxon>Bacteroidia</taxon>
        <taxon>Bacteroidales</taxon>
        <taxon>Candidatus Cryptobacteroides</taxon>
    </lineage>
</organism>
<dbReference type="AlphaFoldDB" id="A0A9D9IWW9"/>
<reference evidence="1" key="1">
    <citation type="submission" date="2020-10" db="EMBL/GenBank/DDBJ databases">
        <authorList>
            <person name="Gilroy R."/>
        </authorList>
    </citation>
    <scope>NUCLEOTIDE SEQUENCE</scope>
    <source>
        <strain evidence="1">B3-1481</strain>
    </source>
</reference>
<sequence>MQSEEQFELDPEKVYTSMDELTLDTEQGPVTLKMGVWINVDPVRIHKMIVREKVLQVDTLEVLNPLVSKLRRADPDYYKKFMGLKLVIDYPGYSAGILAKIPFENDPVGFYKWWRKGKHEDKVYLSLGNRIRLFQKVAMMEPRMILKKDLEILK</sequence>
<accession>A0A9D9IWW9</accession>
<name>A0A9D9IWW9_9BACT</name>